<dbReference type="SMART" id="SM00062">
    <property type="entry name" value="PBPb"/>
    <property type="match status" value="1"/>
</dbReference>
<gene>
    <name evidence="7" type="primary">mltF</name>
    <name evidence="7" type="ORF">FHP91_17705</name>
</gene>
<dbReference type="GO" id="GO:0008933">
    <property type="term" value="F:peptidoglycan lytic transglycosylase activity"/>
    <property type="evidence" value="ECO:0007669"/>
    <property type="project" value="InterPro"/>
</dbReference>
<keyword evidence="4" id="KW-0998">Cell outer membrane</keyword>
<keyword evidence="4" id="KW-0472">Membrane</keyword>
<dbReference type="EC" id="4.2.2.-" evidence="7"/>
<dbReference type="InterPro" id="IPR000189">
    <property type="entry name" value="Transglyc_AS"/>
</dbReference>
<dbReference type="PANTHER" id="PTHR35936">
    <property type="entry name" value="MEMBRANE-BOUND LYTIC MUREIN TRANSGLYCOSYLASE F"/>
    <property type="match status" value="1"/>
</dbReference>
<keyword evidence="3" id="KW-0732">Signal</keyword>
<evidence type="ECO:0000256" key="5">
    <source>
        <dbReference type="SAM" id="MobiDB-lite"/>
    </source>
</evidence>
<evidence type="ECO:0000313" key="8">
    <source>
        <dbReference type="Proteomes" id="UP000319502"/>
    </source>
</evidence>
<dbReference type="Gene3D" id="3.40.190.10">
    <property type="entry name" value="Periplasmic binding protein-like II"/>
    <property type="match status" value="2"/>
</dbReference>
<dbReference type="Gene3D" id="1.10.530.10">
    <property type="match status" value="1"/>
</dbReference>
<proteinExistence type="inferred from homology"/>
<feature type="region of interest" description="Disordered" evidence="5">
    <location>
        <begin position="452"/>
        <end position="479"/>
    </location>
</feature>
<dbReference type="OrthoDB" id="9815002at2"/>
<evidence type="ECO:0000256" key="2">
    <source>
        <dbReference type="ARBA" id="ARBA00007734"/>
    </source>
</evidence>
<dbReference type="InterPro" id="IPR008258">
    <property type="entry name" value="Transglycosylase_SLT_dom_1"/>
</dbReference>
<feature type="domain" description="Solute-binding protein family 3/N-terminal" evidence="6">
    <location>
        <begin position="32"/>
        <end position="258"/>
    </location>
</feature>
<evidence type="ECO:0000313" key="7">
    <source>
        <dbReference type="EMBL" id="TVO52266.1"/>
    </source>
</evidence>
<dbReference type="Pfam" id="PF01464">
    <property type="entry name" value="SLT"/>
    <property type="match status" value="1"/>
</dbReference>
<dbReference type="SUPFAM" id="SSF53850">
    <property type="entry name" value="Periplasmic binding protein-like II"/>
    <property type="match status" value="1"/>
</dbReference>
<reference evidence="7 8" key="1">
    <citation type="submission" date="2019-07" db="EMBL/GenBank/DDBJ databases">
        <title>The pathways for chlorine oxyanion respiration interact through the shared metabolite chlorate.</title>
        <authorList>
            <person name="Barnum T.P."/>
            <person name="Cheng Y."/>
            <person name="Hill K.A."/>
            <person name="Lucas L.N."/>
            <person name="Carlson H.K."/>
            <person name="Coates J.D."/>
        </authorList>
    </citation>
    <scope>NUCLEOTIDE SEQUENCE [LARGE SCALE GENOMIC DNA]</scope>
    <source>
        <strain evidence="7 8">SFB-3</strain>
    </source>
</reference>
<dbReference type="RefSeq" id="WP_144310847.1">
    <property type="nucleotide sequence ID" value="NZ_VMNK01000017.1"/>
</dbReference>
<keyword evidence="8" id="KW-1185">Reference proteome</keyword>
<organism evidence="7 8">
    <name type="scientific">Denitromonas halophila</name>
    <dbReference type="NCBI Taxonomy" id="1629404"/>
    <lineage>
        <taxon>Bacteria</taxon>
        <taxon>Pseudomonadati</taxon>
        <taxon>Pseudomonadota</taxon>
        <taxon>Betaproteobacteria</taxon>
        <taxon>Rhodocyclales</taxon>
        <taxon>Zoogloeaceae</taxon>
        <taxon>Denitromonas</taxon>
    </lineage>
</organism>
<name>A0A557QH76_9RHOO</name>
<evidence type="ECO:0000259" key="6">
    <source>
        <dbReference type="SMART" id="SM00062"/>
    </source>
</evidence>
<dbReference type="Pfam" id="PF00497">
    <property type="entry name" value="SBP_bac_3"/>
    <property type="match status" value="1"/>
</dbReference>
<comment type="similarity">
    <text evidence="2">Belongs to the transglycosylase Slt family.</text>
</comment>
<dbReference type="SUPFAM" id="SSF53955">
    <property type="entry name" value="Lysozyme-like"/>
    <property type="match status" value="1"/>
</dbReference>
<dbReference type="GO" id="GO:0009253">
    <property type="term" value="P:peptidoglycan catabolic process"/>
    <property type="evidence" value="ECO:0007669"/>
    <property type="project" value="TreeGrafter"/>
</dbReference>
<evidence type="ECO:0000256" key="1">
    <source>
        <dbReference type="ARBA" id="ARBA00004339"/>
    </source>
</evidence>
<dbReference type="Proteomes" id="UP000319502">
    <property type="component" value="Unassembled WGS sequence"/>
</dbReference>
<comment type="caution">
    <text evidence="7">The sequence shown here is derived from an EMBL/GenBank/DDBJ whole genome shotgun (WGS) entry which is preliminary data.</text>
</comment>
<evidence type="ECO:0000256" key="4">
    <source>
        <dbReference type="ARBA" id="ARBA00023237"/>
    </source>
</evidence>
<accession>A0A557QH76</accession>
<dbReference type="CDD" id="cd01009">
    <property type="entry name" value="PBP2_YfhD_N"/>
    <property type="match status" value="1"/>
</dbReference>
<dbReference type="AlphaFoldDB" id="A0A557QH76"/>
<dbReference type="GO" id="GO:0009279">
    <property type="term" value="C:cell outer membrane"/>
    <property type="evidence" value="ECO:0007669"/>
    <property type="project" value="UniProtKB-SubCell"/>
</dbReference>
<dbReference type="EMBL" id="VMNK01000017">
    <property type="protein sequence ID" value="TVO52266.1"/>
    <property type="molecule type" value="Genomic_DNA"/>
</dbReference>
<dbReference type="NCBIfam" id="NF008112">
    <property type="entry name" value="PRK10859.1"/>
    <property type="match status" value="1"/>
</dbReference>
<dbReference type="InterPro" id="IPR001638">
    <property type="entry name" value="Solute-binding_3/MltF_N"/>
</dbReference>
<evidence type="ECO:0000256" key="3">
    <source>
        <dbReference type="ARBA" id="ARBA00022729"/>
    </source>
</evidence>
<dbReference type="InterPro" id="IPR023346">
    <property type="entry name" value="Lysozyme-like_dom_sf"/>
</dbReference>
<protein>
    <submittedName>
        <fullName evidence="7">Membrane-bound lytic murein transglycosylase MltF</fullName>
        <ecNumber evidence="7">4.2.2.-</ecNumber>
    </submittedName>
</protein>
<dbReference type="PROSITE" id="PS51257">
    <property type="entry name" value="PROKAR_LIPOPROTEIN"/>
    <property type="match status" value="1"/>
</dbReference>
<comment type="subcellular location">
    <subcellularLocation>
        <location evidence="1">Cell outer membrane</location>
        <topology evidence="1">Peripheral membrane protein</topology>
    </subcellularLocation>
</comment>
<keyword evidence="7" id="KW-0456">Lyase</keyword>
<dbReference type="CDD" id="cd13403">
    <property type="entry name" value="MLTF-like"/>
    <property type="match status" value="1"/>
</dbReference>
<sequence>MRALLLVLITFLLTGCPRGEAPVIVDFRTLGELRVATRIDAVTYRKEPDDGASGFEHDLLEELAGELGVPVKFIIYPSAARALEAVQRGDAHMAAAALGRNDKARHVRWSPIVRELKLLIAGTGEAASTIQSIQDLAGKTVTARKGTLAARRLRELQHEVPSMRINTVAGQPDQVLLAAVADGRIALLATDEAHLALAAELRPELQQVSALPGTAAMAWALPDTAASAELFDTVGRFLIRSHEDNTISRLEDRYFGHIQRLSAIDIAAFVDRIQTRLPRYQAMFEDAGEKTGLDWRLLAAIGYQESQWDPFAISPTGVRGLMMLTEETATRMKVRDRLDPAQSIMGGAKNFKLMLDSIDADVQAPDRTWMAVAAYNLGLGHLRGARQIANTMGRDNLTWVSLRTLLPLMSRPSFARRLKAGPARGGEAVHMTENVRAFFDILRRLDTAPAGAEALLPPSTPVPNRGAQAAGVSTSSPPM</sequence>
<dbReference type="PROSITE" id="PS00922">
    <property type="entry name" value="TRANSGLYCOSYLASE"/>
    <property type="match status" value="1"/>
</dbReference>
<dbReference type="PANTHER" id="PTHR35936:SF32">
    <property type="entry name" value="MEMBRANE-BOUND LYTIC MUREIN TRANSGLYCOSYLASE F"/>
    <property type="match status" value="1"/>
</dbReference>